<keyword evidence="3" id="KW-1185">Reference proteome</keyword>
<evidence type="ECO:0000256" key="1">
    <source>
        <dbReference type="SAM" id="MobiDB-lite"/>
    </source>
</evidence>
<dbReference type="RefSeq" id="WP_210872274.1">
    <property type="nucleotide sequence ID" value="NZ_JAGPNL010000003.1"/>
</dbReference>
<reference evidence="2" key="1">
    <citation type="submission" date="2021-04" db="EMBL/GenBank/DDBJ databases">
        <title>Genome seq and assembly of Streptomyces sp. RG38.</title>
        <authorList>
            <person name="Chhetri G."/>
        </authorList>
    </citation>
    <scope>NUCLEOTIDE SEQUENCE</scope>
    <source>
        <strain evidence="2">RG38</strain>
    </source>
</reference>
<dbReference type="AlphaFoldDB" id="A0A940XHU9"/>
<evidence type="ECO:0000313" key="2">
    <source>
        <dbReference type="EMBL" id="MBQ0827692.1"/>
    </source>
</evidence>
<proteinExistence type="predicted"/>
<accession>A0A940XHU9</accession>
<feature type="region of interest" description="Disordered" evidence="1">
    <location>
        <begin position="175"/>
        <end position="215"/>
    </location>
</feature>
<name>A0A940XHU9_9ACTN</name>
<gene>
    <name evidence="2" type="ORF">J5Y05_14405</name>
</gene>
<comment type="caution">
    <text evidence="2">The sequence shown here is derived from an EMBL/GenBank/DDBJ whole genome shotgun (WGS) entry which is preliminary data.</text>
</comment>
<dbReference type="EMBL" id="JAGPNL010000003">
    <property type="protein sequence ID" value="MBQ0827692.1"/>
    <property type="molecule type" value="Genomic_DNA"/>
</dbReference>
<feature type="compositionally biased region" description="Low complexity" evidence="1">
    <location>
        <begin position="199"/>
        <end position="215"/>
    </location>
</feature>
<dbReference type="Proteomes" id="UP000677875">
    <property type="component" value="Unassembled WGS sequence"/>
</dbReference>
<evidence type="ECO:0000313" key="3">
    <source>
        <dbReference type="Proteomes" id="UP000677875"/>
    </source>
</evidence>
<organism evidence="2 3">
    <name type="scientific">Streptomyces tagetis</name>
    <dbReference type="NCBI Taxonomy" id="2820809"/>
    <lineage>
        <taxon>Bacteria</taxon>
        <taxon>Bacillati</taxon>
        <taxon>Actinomycetota</taxon>
        <taxon>Actinomycetes</taxon>
        <taxon>Kitasatosporales</taxon>
        <taxon>Streptomycetaceae</taxon>
        <taxon>Streptomyces</taxon>
    </lineage>
</organism>
<sequence>MITRTADKVRALLTLLGPLGAGSQALLLRLIGRFGWQGVLTAGVVAVYAVARYRPAIAWLLTAWCVAAWMHTPREEDEEEPEAPAEKAGEEPFAEAPADALPGLLWALIGEAPGVHIKTLAAHLTAAAPDTPIDRPAVRAALTSRGIPLRGSVRDASGKVNEGVHRDDLECWEQALSGPSLDPHPGARGNPVATPLTSDVADAATAVATPPTAAD</sequence>
<protein>
    <submittedName>
        <fullName evidence="2">Uncharacterized protein</fullName>
    </submittedName>
</protein>